<organism evidence="1 2">
    <name type="scientific">Aspergillus melleus</name>
    <dbReference type="NCBI Taxonomy" id="138277"/>
    <lineage>
        <taxon>Eukaryota</taxon>
        <taxon>Fungi</taxon>
        <taxon>Dikarya</taxon>
        <taxon>Ascomycota</taxon>
        <taxon>Pezizomycotina</taxon>
        <taxon>Eurotiomycetes</taxon>
        <taxon>Eurotiomycetidae</taxon>
        <taxon>Eurotiales</taxon>
        <taxon>Aspergillaceae</taxon>
        <taxon>Aspergillus</taxon>
        <taxon>Aspergillus subgen. Circumdati</taxon>
    </lineage>
</organism>
<gene>
    <name evidence="1" type="ORF">N8T08_003903</name>
</gene>
<proteinExistence type="predicted"/>
<reference evidence="1 2" key="1">
    <citation type="journal article" date="2023" name="ACS Omega">
        <title>Identification of the Neoaspergillic Acid Biosynthesis Gene Cluster by Establishing an In Vitro CRISPR-Ribonucleoprotein Genetic System in Aspergillus melleus.</title>
        <authorList>
            <person name="Yuan B."/>
            <person name="Grau M.F."/>
            <person name="Murata R.M."/>
            <person name="Torok T."/>
            <person name="Venkateswaran K."/>
            <person name="Stajich J.E."/>
            <person name="Wang C.C.C."/>
        </authorList>
    </citation>
    <scope>NUCLEOTIDE SEQUENCE [LARGE SCALE GENOMIC DNA]</scope>
    <source>
        <strain evidence="1 2">IMV 1140</strain>
    </source>
</reference>
<evidence type="ECO:0000313" key="1">
    <source>
        <dbReference type="EMBL" id="KAK1145667.1"/>
    </source>
</evidence>
<accession>A0ACC3B5B5</accession>
<sequence length="281" mass="30104">MASTNLPVIVIVPGAFGTPQGFDRLFPYLTKAGYATHPGSYPSCNPSDPANVSSTQDIASLRDNVLLPLLNGQSKDVVIIAHSYGGVVAGGAAKGLAKGARRAQGQSTGVLGLIYVAGNITLEGESLLTAVGGAYPPFIKVDKVRSTPNTRDHNHSGIDRFCSQPSQGLAAIEPAMEVLYNDCDRALEPELEELMQPHALRAFETPATAPAWAEGAFDGRRAYVRTLDDCCNPSSLQDMWLEKSKVEWEVVDFKTGHMPFVSQPRALAEQITKFIDGFVAT</sequence>
<comment type="caution">
    <text evidence="1">The sequence shown here is derived from an EMBL/GenBank/DDBJ whole genome shotgun (WGS) entry which is preliminary data.</text>
</comment>
<evidence type="ECO:0000313" key="2">
    <source>
        <dbReference type="Proteomes" id="UP001177260"/>
    </source>
</evidence>
<dbReference type="EMBL" id="JAOPJF010000022">
    <property type="protein sequence ID" value="KAK1145667.1"/>
    <property type="molecule type" value="Genomic_DNA"/>
</dbReference>
<dbReference type="Proteomes" id="UP001177260">
    <property type="component" value="Unassembled WGS sequence"/>
</dbReference>
<protein>
    <submittedName>
        <fullName evidence="1">Uncharacterized protein</fullName>
    </submittedName>
</protein>
<name>A0ACC3B5B5_9EURO</name>
<keyword evidence="2" id="KW-1185">Reference proteome</keyword>